<keyword evidence="3 9" id="KW-1003">Cell membrane</keyword>
<comment type="pathway">
    <text evidence="9">Protein modification; lipoprotein biosynthesis (N-acyl transfer).</text>
</comment>
<dbReference type="PROSITE" id="PS50263">
    <property type="entry name" value="CN_HYDROLASE"/>
    <property type="match status" value="1"/>
</dbReference>
<sequence length="547" mass="56201">MAPTDRARRDHLSRPRVTGVDRSAAAPTVPGDPLAVAWLPLRTLGRGVTRGCAAFGLGAISATALAPLHLAPSGVIGFGGLWMLLVRTPSRRGAFAIGWLFGLGSFLVGLSWITEAFSVDAARFGAFAIPSLLALSAGLALFPAVSAAAARLIAGPAGGLTLAFALAAAWTAGEWLRGAVLTGFPWNIAGYAWGGSDAGLQAAALVGIHGLGLLAVLGSVLAAVALRQRSVGPAAAAALIVALPWLWGAVRIAGTVPSETTGPRLRLVQPNIAQDLKWAEGERERILARLLALSGAPAADGMAPTHIVWPESAVPFLLAEAPAIRAAIARIVPPGGALLTGAVRRTQTEDGNPALLNSLLALDGTGAIIAAYDKVRLVPFGEYQPLRALFASLPKLTVGAIDFIPGTSRQPTQVAGLPSLWPLICYEAIFPGPLPGETPAPSWILNVTNDAWFGTSWGPYQHALAARVRAIELGLPLVRVANSGITLVTDAMGREGARLPLATEGVLDVALPAALAGGSFYARHGDLPFGMGVAALAGLALVGRRRA</sequence>
<evidence type="ECO:0000256" key="9">
    <source>
        <dbReference type="HAMAP-Rule" id="MF_01148"/>
    </source>
</evidence>
<dbReference type="Pfam" id="PF00795">
    <property type="entry name" value="CN_hydrolase"/>
    <property type="match status" value="1"/>
</dbReference>
<dbReference type="InterPro" id="IPR045378">
    <property type="entry name" value="LNT_N"/>
</dbReference>
<keyword evidence="6 9" id="KW-1133">Transmembrane helix</keyword>
<comment type="similarity">
    <text evidence="2 9">Belongs to the CN hydrolase family. Apolipoprotein N-acyltransferase subfamily.</text>
</comment>
<comment type="caution">
    <text evidence="12">The sequence shown here is derived from an EMBL/GenBank/DDBJ whole genome shotgun (WGS) entry which is preliminary data.</text>
</comment>
<dbReference type="EC" id="2.3.1.269" evidence="9"/>
<dbReference type="HAMAP" id="MF_01148">
    <property type="entry name" value="Lnt"/>
    <property type="match status" value="1"/>
</dbReference>
<feature type="transmembrane region" description="Helical" evidence="9">
    <location>
        <begin position="93"/>
        <end position="113"/>
    </location>
</feature>
<keyword evidence="4 9" id="KW-0808">Transferase</keyword>
<organism evidence="12 13">
    <name type="scientific">Neoroseomonas eburnea</name>
    <dbReference type="NCBI Taxonomy" id="1346889"/>
    <lineage>
        <taxon>Bacteria</taxon>
        <taxon>Pseudomonadati</taxon>
        <taxon>Pseudomonadota</taxon>
        <taxon>Alphaproteobacteria</taxon>
        <taxon>Acetobacterales</taxon>
        <taxon>Acetobacteraceae</taxon>
        <taxon>Neoroseomonas</taxon>
    </lineage>
</organism>
<dbReference type="EMBL" id="JAAEDL010000024">
    <property type="protein sequence ID" value="MBR0682876.1"/>
    <property type="molecule type" value="Genomic_DNA"/>
</dbReference>
<dbReference type="NCBIfam" id="TIGR00546">
    <property type="entry name" value="lnt"/>
    <property type="match status" value="1"/>
</dbReference>
<keyword evidence="8 9" id="KW-0012">Acyltransferase</keyword>
<feature type="transmembrane region" description="Helical" evidence="9">
    <location>
        <begin position="152"/>
        <end position="172"/>
    </location>
</feature>
<dbReference type="Gene3D" id="3.60.110.10">
    <property type="entry name" value="Carbon-nitrogen hydrolase"/>
    <property type="match status" value="1"/>
</dbReference>
<evidence type="ECO:0000313" key="12">
    <source>
        <dbReference type="EMBL" id="MBR0682876.1"/>
    </source>
</evidence>
<feature type="compositionally biased region" description="Basic and acidic residues" evidence="10">
    <location>
        <begin position="1"/>
        <end position="13"/>
    </location>
</feature>
<reference evidence="12" key="1">
    <citation type="submission" date="2020-01" db="EMBL/GenBank/DDBJ databases">
        <authorList>
            <person name="Rat A."/>
        </authorList>
    </citation>
    <scope>NUCLEOTIDE SEQUENCE</scope>
    <source>
        <strain evidence="12">LMG 31228</strain>
    </source>
</reference>
<evidence type="ECO:0000313" key="13">
    <source>
        <dbReference type="Proteomes" id="UP001138709"/>
    </source>
</evidence>
<feature type="transmembrane region" description="Helical" evidence="9">
    <location>
        <begin position="202"/>
        <end position="224"/>
    </location>
</feature>
<reference evidence="12" key="2">
    <citation type="journal article" date="2021" name="Syst. Appl. Microbiol.">
        <title>Roseomonas hellenica sp. nov., isolated from roots of wild-growing Alkanna tinctoria.</title>
        <authorList>
            <person name="Rat A."/>
            <person name="Naranjo H.D."/>
            <person name="Lebbe L."/>
            <person name="Cnockaert M."/>
            <person name="Krigas N."/>
            <person name="Grigoriadou K."/>
            <person name="Maloupa E."/>
            <person name="Willems A."/>
        </authorList>
    </citation>
    <scope>NUCLEOTIDE SEQUENCE</scope>
    <source>
        <strain evidence="12">LMG 31228</strain>
    </source>
</reference>
<dbReference type="CDD" id="cd07571">
    <property type="entry name" value="ALP_N-acyl_transferase"/>
    <property type="match status" value="1"/>
</dbReference>
<evidence type="ECO:0000256" key="5">
    <source>
        <dbReference type="ARBA" id="ARBA00022692"/>
    </source>
</evidence>
<evidence type="ECO:0000256" key="2">
    <source>
        <dbReference type="ARBA" id="ARBA00010065"/>
    </source>
</evidence>
<keyword evidence="7 9" id="KW-0472">Membrane</keyword>
<protein>
    <recommendedName>
        <fullName evidence="9">Apolipoprotein N-acyltransferase</fullName>
        <shortName evidence="9">ALP N-acyltransferase</shortName>
        <ecNumber evidence="9">2.3.1.269</ecNumber>
    </recommendedName>
</protein>
<dbReference type="PANTHER" id="PTHR38686:SF1">
    <property type="entry name" value="APOLIPOPROTEIN N-ACYLTRANSFERASE"/>
    <property type="match status" value="1"/>
</dbReference>
<accession>A0A9X9XGP0</accession>
<comment type="catalytic activity">
    <reaction evidence="9">
        <text>N-terminal S-1,2-diacyl-sn-glyceryl-L-cysteinyl-[lipoprotein] + a glycerophospholipid = N-acyl-S-1,2-diacyl-sn-glyceryl-L-cysteinyl-[lipoprotein] + a 2-acyl-sn-glycero-3-phospholipid + H(+)</text>
        <dbReference type="Rhea" id="RHEA:48228"/>
        <dbReference type="Rhea" id="RHEA-COMP:14681"/>
        <dbReference type="Rhea" id="RHEA-COMP:14684"/>
        <dbReference type="ChEBI" id="CHEBI:15378"/>
        <dbReference type="ChEBI" id="CHEBI:136912"/>
        <dbReference type="ChEBI" id="CHEBI:140656"/>
        <dbReference type="ChEBI" id="CHEBI:140657"/>
        <dbReference type="ChEBI" id="CHEBI:140660"/>
        <dbReference type="EC" id="2.3.1.269"/>
    </reaction>
</comment>
<dbReference type="GO" id="GO:0042158">
    <property type="term" value="P:lipoprotein biosynthetic process"/>
    <property type="evidence" value="ECO:0007669"/>
    <property type="project" value="UniProtKB-UniRule"/>
</dbReference>
<dbReference type="InterPro" id="IPR003010">
    <property type="entry name" value="C-N_Hydrolase"/>
</dbReference>
<name>A0A9X9XGP0_9PROT</name>
<dbReference type="SUPFAM" id="SSF56317">
    <property type="entry name" value="Carbon-nitrogen hydrolase"/>
    <property type="match status" value="1"/>
</dbReference>
<dbReference type="InterPro" id="IPR036526">
    <property type="entry name" value="C-N_Hydrolase_sf"/>
</dbReference>
<gene>
    <name evidence="9 12" type="primary">lnt</name>
    <name evidence="12" type="ORF">GXW74_20460</name>
</gene>
<proteinExistence type="inferred from homology"/>
<dbReference type="InterPro" id="IPR004563">
    <property type="entry name" value="Apolipo_AcylTrfase"/>
</dbReference>
<dbReference type="GO" id="GO:0005886">
    <property type="term" value="C:plasma membrane"/>
    <property type="evidence" value="ECO:0007669"/>
    <property type="project" value="UniProtKB-SubCell"/>
</dbReference>
<keyword evidence="13" id="KW-1185">Reference proteome</keyword>
<evidence type="ECO:0000256" key="8">
    <source>
        <dbReference type="ARBA" id="ARBA00023315"/>
    </source>
</evidence>
<evidence type="ECO:0000256" key="3">
    <source>
        <dbReference type="ARBA" id="ARBA00022475"/>
    </source>
</evidence>
<evidence type="ECO:0000256" key="1">
    <source>
        <dbReference type="ARBA" id="ARBA00004651"/>
    </source>
</evidence>
<feature type="transmembrane region" description="Helical" evidence="9">
    <location>
        <begin position="125"/>
        <end position="145"/>
    </location>
</feature>
<dbReference type="AlphaFoldDB" id="A0A9X9XGP0"/>
<feature type="transmembrane region" description="Helical" evidence="9">
    <location>
        <begin position="231"/>
        <end position="250"/>
    </location>
</feature>
<evidence type="ECO:0000259" key="11">
    <source>
        <dbReference type="PROSITE" id="PS50263"/>
    </source>
</evidence>
<comment type="subcellular location">
    <subcellularLocation>
        <location evidence="1 9">Cell membrane</location>
        <topology evidence="1 9">Multi-pass membrane protein</topology>
    </subcellularLocation>
</comment>
<keyword evidence="5 9" id="KW-0812">Transmembrane</keyword>
<feature type="region of interest" description="Disordered" evidence="10">
    <location>
        <begin position="1"/>
        <end position="25"/>
    </location>
</feature>
<evidence type="ECO:0000256" key="4">
    <source>
        <dbReference type="ARBA" id="ARBA00022679"/>
    </source>
</evidence>
<dbReference type="PANTHER" id="PTHR38686">
    <property type="entry name" value="APOLIPOPROTEIN N-ACYLTRANSFERASE"/>
    <property type="match status" value="1"/>
</dbReference>
<evidence type="ECO:0000256" key="10">
    <source>
        <dbReference type="SAM" id="MobiDB-lite"/>
    </source>
</evidence>
<evidence type="ECO:0000256" key="6">
    <source>
        <dbReference type="ARBA" id="ARBA00022989"/>
    </source>
</evidence>
<feature type="domain" description="CN hydrolase" evidence="11">
    <location>
        <begin position="268"/>
        <end position="513"/>
    </location>
</feature>
<dbReference type="RefSeq" id="WP_211848416.1">
    <property type="nucleotide sequence ID" value="NZ_JAAEDL010000024.1"/>
</dbReference>
<dbReference type="Proteomes" id="UP001138709">
    <property type="component" value="Unassembled WGS sequence"/>
</dbReference>
<dbReference type="Pfam" id="PF20154">
    <property type="entry name" value="LNT_N"/>
    <property type="match status" value="1"/>
</dbReference>
<feature type="transmembrane region" description="Helical" evidence="9">
    <location>
        <begin position="64"/>
        <end position="86"/>
    </location>
</feature>
<evidence type="ECO:0000256" key="7">
    <source>
        <dbReference type="ARBA" id="ARBA00023136"/>
    </source>
</evidence>
<comment type="function">
    <text evidence="9">Catalyzes the phospholipid dependent N-acylation of the N-terminal cysteine of apolipoprotein, the last step in lipoprotein maturation.</text>
</comment>
<dbReference type="GO" id="GO:0016410">
    <property type="term" value="F:N-acyltransferase activity"/>
    <property type="evidence" value="ECO:0007669"/>
    <property type="project" value="UniProtKB-UniRule"/>
</dbReference>